<dbReference type="InterPro" id="IPR003591">
    <property type="entry name" value="Leu-rich_rpt_typical-subtyp"/>
</dbReference>
<dbReference type="PANTHER" id="PTHR45712:SF4">
    <property type="entry name" value="FIBROMODULIN"/>
    <property type="match status" value="1"/>
</dbReference>
<dbReference type="Gene3D" id="3.80.10.10">
    <property type="entry name" value="Ribonuclease Inhibitor"/>
    <property type="match status" value="3"/>
</dbReference>
<feature type="domain" description="LRRNT" evidence="19">
    <location>
        <begin position="75"/>
        <end position="109"/>
    </location>
</feature>
<evidence type="ECO:0000256" key="18">
    <source>
        <dbReference type="SAM" id="SignalP"/>
    </source>
</evidence>
<evidence type="ECO:0000256" key="8">
    <source>
        <dbReference type="ARBA" id="ARBA00022641"/>
    </source>
</evidence>
<dbReference type="Proteomes" id="UP000002281">
    <property type="component" value="Chromosome 5"/>
</dbReference>
<evidence type="ECO:0000256" key="17">
    <source>
        <dbReference type="SAM" id="MobiDB-lite"/>
    </source>
</evidence>
<keyword evidence="11" id="KW-0654">Proteoglycan</keyword>
<dbReference type="InterPro" id="IPR050333">
    <property type="entry name" value="SLRP"/>
</dbReference>
<keyword evidence="5" id="KW-0964">Secreted</keyword>
<evidence type="ECO:0000256" key="10">
    <source>
        <dbReference type="ARBA" id="ARBA00022737"/>
    </source>
</evidence>
<evidence type="ECO:0000256" key="14">
    <source>
        <dbReference type="ARBA" id="ARBA00023283"/>
    </source>
</evidence>
<keyword evidence="12" id="KW-1015">Disulfide bond</keyword>
<comment type="subunit">
    <text evidence="3">Binds to type I and type II collagen.</text>
</comment>
<keyword evidence="8" id="KW-0765">Sulfation</keyword>
<accession>F6RAM7</accession>
<evidence type="ECO:0000313" key="20">
    <source>
        <dbReference type="Ensembl" id="ENSECAP00000015447.2"/>
    </source>
</evidence>
<keyword evidence="7" id="KW-0433">Leucine-rich repeat</keyword>
<dbReference type="SUPFAM" id="SSF52058">
    <property type="entry name" value="L domain-like"/>
    <property type="match status" value="1"/>
</dbReference>
<dbReference type="InterPro" id="IPR000372">
    <property type="entry name" value="LRRNT"/>
</dbReference>
<dbReference type="PROSITE" id="PS51450">
    <property type="entry name" value="LRR"/>
    <property type="match status" value="2"/>
</dbReference>
<comment type="function">
    <text evidence="15">Affects the rate of fibrils formation. May have a primary role in collagen fibrillogenesis.</text>
</comment>
<keyword evidence="6" id="KW-0272">Extracellular matrix</keyword>
<dbReference type="PANTHER" id="PTHR45712">
    <property type="entry name" value="AGAP008170-PA"/>
    <property type="match status" value="1"/>
</dbReference>
<reference evidence="20" key="3">
    <citation type="submission" date="2025-09" db="UniProtKB">
        <authorList>
            <consortium name="Ensembl"/>
        </authorList>
    </citation>
    <scope>IDENTIFICATION</scope>
    <source>
        <strain evidence="20">Thoroughbred</strain>
    </source>
</reference>
<gene>
    <name evidence="20" type="primary">FMOD</name>
</gene>
<evidence type="ECO:0000256" key="7">
    <source>
        <dbReference type="ARBA" id="ARBA00022614"/>
    </source>
</evidence>
<dbReference type="SMART" id="SM00013">
    <property type="entry name" value="LRRNT"/>
    <property type="match status" value="1"/>
</dbReference>
<keyword evidence="10" id="KW-0677">Repeat</keyword>
<evidence type="ECO:0000256" key="11">
    <source>
        <dbReference type="ARBA" id="ARBA00022974"/>
    </source>
</evidence>
<sequence length="419" mass="47539">MQWASLLLLAGLCSLSRAQYDEDPHWWFHYLRSQQSTYYDPYDPYPYEPYEPYPYGVEEGPAYAYGSPPPPEPRDCPQECDCPPNFPTAMYCDNRNLKYLPFVPSRMKYVYFQNNQISSIQEGVFDNATGLLWIALHGNQITSDKVGRKVFSKLKHLERLYLDHNNLTRVPGPLPRSLRELHLDHNQISRVPNNALEGLENLTALYLQHNEIQEVGSAMKGLRSLILLDLSYNHLRKVPDGLPSALEQLYLEHNNVYSVPDSYFRGSPKLLYVRLSHNSLTNNGLASNTFNSSSILELDLSYNQLQKIPPVNTNLENLYLQGNRINAAGAAPGRERDQAQRHARGRAPLPAPRQPHRDLSGPRAGAAHSPHPTAFGLILWFGFCWKVWDRSCDRSPRAPSTGFFPVGGLRWDAGTGSFC</sequence>
<dbReference type="FunFam" id="3.80.10.10:FF:000390">
    <property type="entry name" value="fibromodulin"/>
    <property type="match status" value="1"/>
</dbReference>
<dbReference type="SMART" id="SM00364">
    <property type="entry name" value="LRR_BAC"/>
    <property type="match status" value="5"/>
</dbReference>
<evidence type="ECO:0000256" key="6">
    <source>
        <dbReference type="ARBA" id="ARBA00022530"/>
    </source>
</evidence>
<dbReference type="InterPro" id="IPR032675">
    <property type="entry name" value="LRR_dom_sf"/>
</dbReference>
<keyword evidence="14" id="KW-0873">Pyrrolidone carboxylic acid</keyword>
<evidence type="ECO:0000256" key="13">
    <source>
        <dbReference type="ARBA" id="ARBA00023180"/>
    </source>
</evidence>
<dbReference type="SMART" id="SM00369">
    <property type="entry name" value="LRR_TYP"/>
    <property type="match status" value="7"/>
</dbReference>
<keyword evidence="9 18" id="KW-0732">Signal</keyword>
<evidence type="ECO:0000256" key="1">
    <source>
        <dbReference type="ARBA" id="ARBA00004498"/>
    </source>
</evidence>
<evidence type="ECO:0000256" key="9">
    <source>
        <dbReference type="ARBA" id="ARBA00022729"/>
    </source>
</evidence>
<keyword evidence="21" id="KW-1185">Reference proteome</keyword>
<evidence type="ECO:0000256" key="4">
    <source>
        <dbReference type="ARBA" id="ARBA00018230"/>
    </source>
</evidence>
<reference evidence="20" key="2">
    <citation type="submission" date="2025-08" db="UniProtKB">
        <authorList>
            <consortium name="Ensembl"/>
        </authorList>
    </citation>
    <scope>IDENTIFICATION</scope>
    <source>
        <strain evidence="20">Thoroughbred</strain>
    </source>
</reference>
<dbReference type="Pfam" id="PF13855">
    <property type="entry name" value="LRR_8"/>
    <property type="match status" value="3"/>
</dbReference>
<proteinExistence type="inferred from homology"/>
<evidence type="ECO:0000313" key="21">
    <source>
        <dbReference type="Proteomes" id="UP000002281"/>
    </source>
</evidence>
<dbReference type="AlphaFoldDB" id="F6RAM7"/>
<dbReference type="HOGENOM" id="CLU_000288_186_4_1"/>
<name>F6RAM7_HORSE</name>
<evidence type="ECO:0000256" key="15">
    <source>
        <dbReference type="ARBA" id="ARBA00025136"/>
    </source>
</evidence>
<organism evidence="20 21">
    <name type="scientific">Equus caballus</name>
    <name type="common">Horse</name>
    <dbReference type="NCBI Taxonomy" id="9796"/>
    <lineage>
        <taxon>Eukaryota</taxon>
        <taxon>Metazoa</taxon>
        <taxon>Chordata</taxon>
        <taxon>Craniata</taxon>
        <taxon>Vertebrata</taxon>
        <taxon>Euteleostomi</taxon>
        <taxon>Mammalia</taxon>
        <taxon>Eutheria</taxon>
        <taxon>Laurasiatheria</taxon>
        <taxon>Perissodactyla</taxon>
        <taxon>Equidae</taxon>
        <taxon>Equus</taxon>
    </lineage>
</organism>
<reference evidence="20 21" key="1">
    <citation type="journal article" date="2009" name="Science">
        <title>Genome sequence, comparative analysis, and population genetics of the domestic horse.</title>
        <authorList>
            <consortium name="Broad Institute Genome Sequencing Platform"/>
            <consortium name="Broad Institute Whole Genome Assembly Team"/>
            <person name="Wade C.M."/>
            <person name="Giulotto E."/>
            <person name="Sigurdsson S."/>
            <person name="Zoli M."/>
            <person name="Gnerre S."/>
            <person name="Imsland F."/>
            <person name="Lear T.L."/>
            <person name="Adelson D.L."/>
            <person name="Bailey E."/>
            <person name="Bellone R.R."/>
            <person name="Bloecker H."/>
            <person name="Distl O."/>
            <person name="Edgar R.C."/>
            <person name="Garber M."/>
            <person name="Leeb T."/>
            <person name="Mauceli E."/>
            <person name="MacLeod J.N."/>
            <person name="Penedo M.C.T."/>
            <person name="Raison J.M."/>
            <person name="Sharpe T."/>
            <person name="Vogel J."/>
            <person name="Andersson L."/>
            <person name="Antczak D.F."/>
            <person name="Biagi T."/>
            <person name="Binns M.M."/>
            <person name="Chowdhary B.P."/>
            <person name="Coleman S.J."/>
            <person name="Della Valle G."/>
            <person name="Fryc S."/>
            <person name="Guerin G."/>
            <person name="Hasegawa T."/>
            <person name="Hill E.W."/>
            <person name="Jurka J."/>
            <person name="Kiialainen A."/>
            <person name="Lindgren G."/>
            <person name="Liu J."/>
            <person name="Magnani E."/>
            <person name="Mickelson J.R."/>
            <person name="Murray J."/>
            <person name="Nergadze S.G."/>
            <person name="Onofrio R."/>
            <person name="Pedroni S."/>
            <person name="Piras M.F."/>
            <person name="Raudsepp T."/>
            <person name="Rocchi M."/>
            <person name="Roeed K.H."/>
            <person name="Ryder O.A."/>
            <person name="Searle S."/>
            <person name="Skow L."/>
            <person name="Swinburne J.E."/>
            <person name="Syvaenen A.C."/>
            <person name="Tozaki T."/>
            <person name="Valberg S.J."/>
            <person name="Vaudin M."/>
            <person name="White J.R."/>
            <person name="Zody M.C."/>
            <person name="Lander E.S."/>
            <person name="Lindblad-Toh K."/>
        </authorList>
    </citation>
    <scope>NUCLEOTIDE SEQUENCE [LARGE SCALE GENOMIC DNA]</scope>
    <source>
        <strain evidence="20 21">Thoroughbred</strain>
    </source>
</reference>
<evidence type="ECO:0000256" key="16">
    <source>
        <dbReference type="ARBA" id="ARBA00032216"/>
    </source>
</evidence>
<evidence type="ECO:0000256" key="5">
    <source>
        <dbReference type="ARBA" id="ARBA00022525"/>
    </source>
</evidence>
<comment type="similarity">
    <text evidence="2">Belongs to the small leucine-rich proteoglycan (SLRP) family. SLRP class II subfamily.</text>
</comment>
<feature type="region of interest" description="Disordered" evidence="17">
    <location>
        <begin position="329"/>
        <end position="367"/>
    </location>
</feature>
<keyword evidence="13" id="KW-0325">Glycoprotein</keyword>
<dbReference type="Pfam" id="PF13516">
    <property type="entry name" value="LRR_6"/>
    <property type="match status" value="1"/>
</dbReference>
<evidence type="ECO:0000256" key="2">
    <source>
        <dbReference type="ARBA" id="ARBA00005818"/>
    </source>
</evidence>
<dbReference type="InterPro" id="IPR001611">
    <property type="entry name" value="Leu-rich_rpt"/>
</dbReference>
<feature type="signal peptide" evidence="18">
    <location>
        <begin position="1"/>
        <end position="18"/>
    </location>
</feature>
<feature type="chain" id="PRO_5040378185" description="Fibromodulin" evidence="18">
    <location>
        <begin position="19"/>
        <end position="419"/>
    </location>
</feature>
<dbReference type="Pfam" id="PF01462">
    <property type="entry name" value="LRRNT"/>
    <property type="match status" value="1"/>
</dbReference>
<evidence type="ECO:0000259" key="19">
    <source>
        <dbReference type="SMART" id="SM00013"/>
    </source>
</evidence>
<protein>
    <recommendedName>
        <fullName evidence="4">Fibromodulin</fullName>
    </recommendedName>
    <alternativeName>
        <fullName evidence="16">Keratan sulfate proteoglycan fibromodulin</fullName>
    </alternativeName>
</protein>
<evidence type="ECO:0000256" key="12">
    <source>
        <dbReference type="ARBA" id="ARBA00023157"/>
    </source>
</evidence>
<dbReference type="Ensembl" id="ENSECAT00000018907.3">
    <property type="protein sequence ID" value="ENSECAP00000015447.2"/>
    <property type="gene ID" value="ENSECAG00000017864.3"/>
</dbReference>
<comment type="subcellular location">
    <subcellularLocation>
        <location evidence="1">Secreted</location>
        <location evidence="1">Extracellular space</location>
        <location evidence="1">Extracellular matrix</location>
    </subcellularLocation>
</comment>
<evidence type="ECO:0000256" key="3">
    <source>
        <dbReference type="ARBA" id="ARBA00011226"/>
    </source>
</evidence>
<dbReference type="GeneTree" id="ENSGT00940000157007"/>